<feature type="compositionally biased region" description="Basic residues" evidence="1">
    <location>
        <begin position="48"/>
        <end position="59"/>
    </location>
</feature>
<organism evidence="2 3">
    <name type="scientific">Sphagnum jensenii</name>
    <dbReference type="NCBI Taxonomy" id="128206"/>
    <lineage>
        <taxon>Eukaryota</taxon>
        <taxon>Viridiplantae</taxon>
        <taxon>Streptophyta</taxon>
        <taxon>Embryophyta</taxon>
        <taxon>Bryophyta</taxon>
        <taxon>Sphagnophytina</taxon>
        <taxon>Sphagnopsida</taxon>
        <taxon>Sphagnales</taxon>
        <taxon>Sphagnaceae</taxon>
        <taxon>Sphagnum</taxon>
    </lineage>
</organism>
<sequence length="94" mass="10684">MGIVVVLAARLHCQILALEESPLTLEESNSLQQKEEFSKQKKNPIASNRKKARIQHPRNRKEEESQVPGTRRHLHVSPPALPISEYGVESLQPR</sequence>
<gene>
    <name evidence="2" type="ORF">CSSPJE1EN2_LOCUS1876</name>
</gene>
<name>A0ABP1A8Q0_9BRYO</name>
<keyword evidence="3" id="KW-1185">Reference proteome</keyword>
<evidence type="ECO:0000256" key="1">
    <source>
        <dbReference type="SAM" id="MobiDB-lite"/>
    </source>
</evidence>
<accession>A0ABP1A8Q0</accession>
<feature type="region of interest" description="Disordered" evidence="1">
    <location>
        <begin position="25"/>
        <end position="94"/>
    </location>
</feature>
<dbReference type="EMBL" id="OZ023702">
    <property type="protein sequence ID" value="CAK9858881.1"/>
    <property type="molecule type" value="Genomic_DNA"/>
</dbReference>
<evidence type="ECO:0000313" key="3">
    <source>
        <dbReference type="Proteomes" id="UP001497522"/>
    </source>
</evidence>
<reference evidence="2 3" key="1">
    <citation type="submission" date="2024-03" db="EMBL/GenBank/DDBJ databases">
        <authorList>
            <consortium name="ELIXIR-Norway"/>
            <consortium name="Elixir Norway"/>
        </authorList>
    </citation>
    <scope>NUCLEOTIDE SEQUENCE [LARGE SCALE GENOMIC DNA]</scope>
</reference>
<proteinExistence type="predicted"/>
<evidence type="ECO:0000313" key="2">
    <source>
        <dbReference type="EMBL" id="CAK9858881.1"/>
    </source>
</evidence>
<dbReference type="Proteomes" id="UP001497522">
    <property type="component" value="Chromosome 1"/>
</dbReference>
<protein>
    <submittedName>
        <fullName evidence="2">Uncharacterized protein</fullName>
    </submittedName>
</protein>